<dbReference type="InterPro" id="IPR015082">
    <property type="entry name" value="DUF1896"/>
</dbReference>
<organism evidence="1 2">
    <name type="scientific">Alistipes communis</name>
    <dbReference type="NCBI Taxonomy" id="2585118"/>
    <lineage>
        <taxon>Bacteria</taxon>
        <taxon>Pseudomonadati</taxon>
        <taxon>Bacteroidota</taxon>
        <taxon>Bacteroidia</taxon>
        <taxon>Bacteroidales</taxon>
        <taxon>Rikenellaceae</taxon>
        <taxon>Alistipes</taxon>
    </lineage>
</organism>
<dbReference type="AlphaFoldDB" id="A0A4Y1WNY1"/>
<accession>A0A4Y1WNY1</accession>
<evidence type="ECO:0000313" key="1">
    <source>
        <dbReference type="EMBL" id="BBL02820.1"/>
    </source>
</evidence>
<dbReference type="Gene3D" id="1.10.8.330">
    <property type="entry name" value="PG0816-like"/>
    <property type="match status" value="1"/>
</dbReference>
<dbReference type="SUPFAM" id="SSF140753">
    <property type="entry name" value="PG0816-like"/>
    <property type="match status" value="1"/>
</dbReference>
<evidence type="ECO:0008006" key="3">
    <source>
        <dbReference type="Google" id="ProtNLM"/>
    </source>
</evidence>
<dbReference type="EMBL" id="AP019735">
    <property type="protein sequence ID" value="BBL02820.1"/>
    <property type="molecule type" value="Genomic_DNA"/>
</dbReference>
<dbReference type="KEGG" id="acou:A5CBH24_01330"/>
<dbReference type="Pfam" id="PF08989">
    <property type="entry name" value="DUF1896"/>
    <property type="match status" value="1"/>
</dbReference>
<proteinExistence type="predicted"/>
<dbReference type="InterPro" id="IPR036297">
    <property type="entry name" value="PG0816-like_sf"/>
</dbReference>
<reference evidence="2" key="1">
    <citation type="submission" date="2019-06" db="EMBL/GenBank/DDBJ databases">
        <title>Alistipes onderdonkii subsp. vulgaris subsp. nov., Alistipes dispar sp. nov. and Alistipes communis sp. nov., isolated from human faeces, and creation of Alistipes onderdonkii subsp. onderdonkii subsp. nov.</title>
        <authorList>
            <person name="Sakamoto M."/>
            <person name="Ikeyama N."/>
            <person name="Ogata Y."/>
            <person name="Suda W."/>
            <person name="Iino T."/>
            <person name="Hattori M."/>
            <person name="Ohkuma M."/>
        </authorList>
    </citation>
    <scope>NUCLEOTIDE SEQUENCE [LARGE SCALE GENOMIC DNA]</scope>
    <source>
        <strain evidence="2">5CBH24</strain>
    </source>
</reference>
<sequence>MPNDHHNAPQTGLSYYGLSLLSYLRESHPDLADDADFIRTRAQAAAEAYSCIIRSGGSRIEAAEEADTVLYRGLHFSLYGTLANVIRSEFADIIPEEDAREAALILLPQAREVARSYELADDFAATPQYALLYTELTGTVQILLDNGIQ</sequence>
<dbReference type="Proteomes" id="UP000318946">
    <property type="component" value="Chromosome"/>
</dbReference>
<dbReference type="GeneID" id="78340853"/>
<dbReference type="RefSeq" id="WP_141411864.1">
    <property type="nucleotide sequence ID" value="NZ_AP019735.1"/>
</dbReference>
<dbReference type="Gene3D" id="1.10.8.340">
    <property type="entry name" value="PG0816-like"/>
    <property type="match status" value="1"/>
</dbReference>
<keyword evidence="2" id="KW-1185">Reference proteome</keyword>
<dbReference type="OrthoDB" id="1079392at2"/>
<name>A0A4Y1WNY1_9BACT</name>
<evidence type="ECO:0000313" key="2">
    <source>
        <dbReference type="Proteomes" id="UP000318946"/>
    </source>
</evidence>
<protein>
    <recommendedName>
        <fullName evidence="3">DUF1896 domain-containing protein</fullName>
    </recommendedName>
</protein>
<gene>
    <name evidence="1" type="ORF">A5CBH24_01330</name>
</gene>